<keyword evidence="3" id="KW-1185">Reference proteome</keyword>
<accession>A0A0D7A8S7</accession>
<sequence length="199" mass="23299">MILVHQSIEILGAVQTPLTGSRFDIDSGNNGTPTILTSWPPLPFASRWLSPLSQFGLLALVLGLSLRYPRIRRVSRYLMYALVAWHVAAFTLPPVCHFCEPVLLWVWWLLAPIRYASWAVWKLLYGMWYIPKMIYWTLKWIVFAAWAAFTAFAMLAFYIHFFLEGCYYATQAMEFAETCWERFKFLMEQESQSSPKYEE</sequence>
<protein>
    <submittedName>
        <fullName evidence="2">Uncharacterized protein</fullName>
    </submittedName>
</protein>
<dbReference type="Proteomes" id="UP000054144">
    <property type="component" value="Unassembled WGS sequence"/>
</dbReference>
<organism evidence="2 3">
    <name type="scientific">Fistulina hepatica ATCC 64428</name>
    <dbReference type="NCBI Taxonomy" id="1128425"/>
    <lineage>
        <taxon>Eukaryota</taxon>
        <taxon>Fungi</taxon>
        <taxon>Dikarya</taxon>
        <taxon>Basidiomycota</taxon>
        <taxon>Agaricomycotina</taxon>
        <taxon>Agaricomycetes</taxon>
        <taxon>Agaricomycetidae</taxon>
        <taxon>Agaricales</taxon>
        <taxon>Fistulinaceae</taxon>
        <taxon>Fistulina</taxon>
    </lineage>
</organism>
<evidence type="ECO:0000313" key="3">
    <source>
        <dbReference type="Proteomes" id="UP000054144"/>
    </source>
</evidence>
<feature type="transmembrane region" description="Helical" evidence="1">
    <location>
        <begin position="48"/>
        <end position="65"/>
    </location>
</feature>
<keyword evidence="1" id="KW-0472">Membrane</keyword>
<gene>
    <name evidence="2" type="ORF">FISHEDRAFT_59852</name>
</gene>
<evidence type="ECO:0000256" key="1">
    <source>
        <dbReference type="SAM" id="Phobius"/>
    </source>
</evidence>
<feature type="transmembrane region" description="Helical" evidence="1">
    <location>
        <begin position="105"/>
        <end position="128"/>
    </location>
</feature>
<feature type="transmembrane region" description="Helical" evidence="1">
    <location>
        <begin position="77"/>
        <end position="93"/>
    </location>
</feature>
<proteinExistence type="predicted"/>
<dbReference type="AlphaFoldDB" id="A0A0D7A8S7"/>
<reference evidence="2 3" key="1">
    <citation type="journal article" date="2015" name="Fungal Genet. Biol.">
        <title>Evolution of novel wood decay mechanisms in Agaricales revealed by the genome sequences of Fistulina hepatica and Cylindrobasidium torrendii.</title>
        <authorList>
            <person name="Floudas D."/>
            <person name="Held B.W."/>
            <person name="Riley R."/>
            <person name="Nagy L.G."/>
            <person name="Koehler G."/>
            <person name="Ransdell A.S."/>
            <person name="Younus H."/>
            <person name="Chow J."/>
            <person name="Chiniquy J."/>
            <person name="Lipzen A."/>
            <person name="Tritt A."/>
            <person name="Sun H."/>
            <person name="Haridas S."/>
            <person name="LaButti K."/>
            <person name="Ohm R.A."/>
            <person name="Kues U."/>
            <person name="Blanchette R.A."/>
            <person name="Grigoriev I.V."/>
            <person name="Minto R.E."/>
            <person name="Hibbett D.S."/>
        </authorList>
    </citation>
    <scope>NUCLEOTIDE SEQUENCE [LARGE SCALE GENOMIC DNA]</scope>
    <source>
        <strain evidence="2 3">ATCC 64428</strain>
    </source>
</reference>
<feature type="transmembrane region" description="Helical" evidence="1">
    <location>
        <begin position="140"/>
        <end position="163"/>
    </location>
</feature>
<keyword evidence="1" id="KW-1133">Transmembrane helix</keyword>
<dbReference type="EMBL" id="KN882011">
    <property type="protein sequence ID" value="KIY47145.1"/>
    <property type="molecule type" value="Genomic_DNA"/>
</dbReference>
<keyword evidence="1" id="KW-0812">Transmembrane</keyword>
<evidence type="ECO:0000313" key="2">
    <source>
        <dbReference type="EMBL" id="KIY47145.1"/>
    </source>
</evidence>
<name>A0A0D7A8S7_9AGAR</name>